<dbReference type="SUPFAM" id="SSF52317">
    <property type="entry name" value="Class I glutamine amidotransferase-like"/>
    <property type="match status" value="1"/>
</dbReference>
<dbReference type="OrthoDB" id="1669814at2759"/>
<comment type="caution">
    <text evidence="2">The sequence shown here is derived from an EMBL/GenBank/DDBJ whole genome shotgun (WGS) entry which is preliminary data.</text>
</comment>
<reference evidence="2" key="1">
    <citation type="submission" date="2023-01" db="EMBL/GenBank/DDBJ databases">
        <authorList>
            <person name="Van Ghelder C."/>
            <person name="Rancurel C."/>
        </authorList>
    </citation>
    <scope>NUCLEOTIDE SEQUENCE</scope>
    <source>
        <strain evidence="2">CNCM I-4278</strain>
    </source>
</reference>
<sequence length="309" mass="35025">MLIIPRSAITHPLTRFEMSSTIRIAMLNADTPVPVVRPNYPTYGQMFHNLLVAATSRLCPEIKIQSSYYDVVKSEFPESLADVDVVLVTGSAASSYDDQEWIRLLDKYILEIYTNHPRIKLFGSCFGHQIICQSLLRRYGVRVEKDPNGWELGVQEIELEAKFRAALGSNELQVNSDLRLPKKIPETMRVQFIHADHVKIPSPPALPESWLMVGRTEHCGVQGVFQSNRVLTLQGHFEFDRWISTEIMKVFGASWQPMELKKTFEAIDADDDAEAAAELVLQFFLEKERNGDSMTYQVAKGLLTPPLNA</sequence>
<dbReference type="GO" id="GO:0005634">
    <property type="term" value="C:nucleus"/>
    <property type="evidence" value="ECO:0007669"/>
    <property type="project" value="TreeGrafter"/>
</dbReference>
<feature type="domain" description="Glutamine amidotransferase" evidence="1">
    <location>
        <begin position="62"/>
        <end position="239"/>
    </location>
</feature>
<dbReference type="PANTHER" id="PTHR42695">
    <property type="entry name" value="GLUTAMINE AMIDOTRANSFERASE YLR126C-RELATED"/>
    <property type="match status" value="1"/>
</dbReference>
<dbReference type="InterPro" id="IPR029062">
    <property type="entry name" value="Class_I_gatase-like"/>
</dbReference>
<keyword evidence="3" id="KW-1185">Reference proteome</keyword>
<dbReference type="CDD" id="cd01741">
    <property type="entry name" value="GATase1_1"/>
    <property type="match status" value="1"/>
</dbReference>
<dbReference type="PANTHER" id="PTHR42695:SF6">
    <property type="entry name" value="GLUTAMINE AMIDOTRANSFERASE DOMAIN-CONTAINING PROTEIN"/>
    <property type="match status" value="1"/>
</dbReference>
<gene>
    <name evidence="2" type="ORF">PDIGIT_LOCUS5415</name>
</gene>
<evidence type="ECO:0000259" key="1">
    <source>
        <dbReference type="Pfam" id="PF00117"/>
    </source>
</evidence>
<organism evidence="2 3">
    <name type="scientific">Periconia digitata</name>
    <dbReference type="NCBI Taxonomy" id="1303443"/>
    <lineage>
        <taxon>Eukaryota</taxon>
        <taxon>Fungi</taxon>
        <taxon>Dikarya</taxon>
        <taxon>Ascomycota</taxon>
        <taxon>Pezizomycotina</taxon>
        <taxon>Dothideomycetes</taxon>
        <taxon>Pleosporomycetidae</taxon>
        <taxon>Pleosporales</taxon>
        <taxon>Massarineae</taxon>
        <taxon>Periconiaceae</taxon>
        <taxon>Periconia</taxon>
    </lineage>
</organism>
<dbReference type="EMBL" id="CAOQHR010000003">
    <property type="protein sequence ID" value="CAI6332392.1"/>
    <property type="molecule type" value="Genomic_DNA"/>
</dbReference>
<protein>
    <recommendedName>
        <fullName evidence="1">Glutamine amidotransferase domain-containing protein</fullName>
    </recommendedName>
</protein>
<dbReference type="Gene3D" id="3.40.50.880">
    <property type="match status" value="1"/>
</dbReference>
<evidence type="ECO:0000313" key="3">
    <source>
        <dbReference type="Proteomes" id="UP001152607"/>
    </source>
</evidence>
<dbReference type="Pfam" id="PF00117">
    <property type="entry name" value="GATase"/>
    <property type="match status" value="1"/>
</dbReference>
<proteinExistence type="predicted"/>
<evidence type="ECO:0000313" key="2">
    <source>
        <dbReference type="EMBL" id="CAI6332392.1"/>
    </source>
</evidence>
<dbReference type="InterPro" id="IPR044992">
    <property type="entry name" value="ChyE-like"/>
</dbReference>
<accession>A0A9W4XTL4</accession>
<dbReference type="AlphaFoldDB" id="A0A9W4XTL4"/>
<dbReference type="Proteomes" id="UP001152607">
    <property type="component" value="Unassembled WGS sequence"/>
</dbReference>
<name>A0A9W4XTL4_9PLEO</name>
<dbReference type="InterPro" id="IPR017926">
    <property type="entry name" value="GATASE"/>
</dbReference>
<dbReference type="GO" id="GO:0005829">
    <property type="term" value="C:cytosol"/>
    <property type="evidence" value="ECO:0007669"/>
    <property type="project" value="TreeGrafter"/>
</dbReference>